<evidence type="ECO:0000313" key="2">
    <source>
        <dbReference type="EMBL" id="KAF7828187.1"/>
    </source>
</evidence>
<evidence type="ECO:0000313" key="3">
    <source>
        <dbReference type="Proteomes" id="UP000634136"/>
    </source>
</evidence>
<dbReference type="Proteomes" id="UP000634136">
    <property type="component" value="Unassembled WGS sequence"/>
</dbReference>
<keyword evidence="3" id="KW-1185">Reference proteome</keyword>
<comment type="caution">
    <text evidence="2">The sequence shown here is derived from an EMBL/GenBank/DDBJ whole genome shotgun (WGS) entry which is preliminary data.</text>
</comment>
<sequence length="242" mass="27570">MHLLLIFFNSPGKLITEFIPHRLDCSMQSVLFLTLSNQFIFCNLLHQLINLVSICLPISMHLFDSDTCMVAVHDYLFQLLDDAALEKLQPASSNCSHWLADGKYRNISCGTKYSDYMSQISGIVNLKYKNQSTRIKKSRDRRERERKKACLIRGTRRGISQKSGKVRWKVVLVKIVVMVVVVAAAAKSRIGRGGIIGRAMHSEEREVVMEVPESSGELPSRESGGRRRRRRREMVMVNDGMV</sequence>
<accession>A0A834WM94</accession>
<dbReference type="EMBL" id="JAAIUW010000006">
    <property type="protein sequence ID" value="KAF7828187.1"/>
    <property type="molecule type" value="Genomic_DNA"/>
</dbReference>
<protein>
    <submittedName>
        <fullName evidence="2">Uncharacterized protein</fullName>
    </submittedName>
</protein>
<gene>
    <name evidence="2" type="ORF">G2W53_019351</name>
</gene>
<name>A0A834WM94_9FABA</name>
<dbReference type="AlphaFoldDB" id="A0A834WM94"/>
<evidence type="ECO:0000256" key="1">
    <source>
        <dbReference type="SAM" id="MobiDB-lite"/>
    </source>
</evidence>
<feature type="region of interest" description="Disordered" evidence="1">
    <location>
        <begin position="211"/>
        <end position="230"/>
    </location>
</feature>
<organism evidence="2 3">
    <name type="scientific">Senna tora</name>
    <dbReference type="NCBI Taxonomy" id="362788"/>
    <lineage>
        <taxon>Eukaryota</taxon>
        <taxon>Viridiplantae</taxon>
        <taxon>Streptophyta</taxon>
        <taxon>Embryophyta</taxon>
        <taxon>Tracheophyta</taxon>
        <taxon>Spermatophyta</taxon>
        <taxon>Magnoliopsida</taxon>
        <taxon>eudicotyledons</taxon>
        <taxon>Gunneridae</taxon>
        <taxon>Pentapetalae</taxon>
        <taxon>rosids</taxon>
        <taxon>fabids</taxon>
        <taxon>Fabales</taxon>
        <taxon>Fabaceae</taxon>
        <taxon>Caesalpinioideae</taxon>
        <taxon>Cassia clade</taxon>
        <taxon>Senna</taxon>
    </lineage>
</organism>
<reference evidence="2" key="1">
    <citation type="submission" date="2020-09" db="EMBL/GenBank/DDBJ databases">
        <title>Genome-Enabled Discovery of Anthraquinone Biosynthesis in Senna tora.</title>
        <authorList>
            <person name="Kang S.-H."/>
            <person name="Pandey R.P."/>
            <person name="Lee C.-M."/>
            <person name="Sim J.-S."/>
            <person name="Jeong J.-T."/>
            <person name="Choi B.-S."/>
            <person name="Jung M."/>
            <person name="Ginzburg D."/>
            <person name="Zhao K."/>
            <person name="Won S.Y."/>
            <person name="Oh T.-J."/>
            <person name="Yu Y."/>
            <person name="Kim N.-H."/>
            <person name="Lee O.R."/>
            <person name="Lee T.-H."/>
            <person name="Bashyal P."/>
            <person name="Kim T.-S."/>
            <person name="Lee W.-H."/>
            <person name="Kawkins C."/>
            <person name="Kim C.-K."/>
            <person name="Kim J.S."/>
            <person name="Ahn B.O."/>
            <person name="Rhee S.Y."/>
            <person name="Sohng J.K."/>
        </authorList>
    </citation>
    <scope>NUCLEOTIDE SEQUENCE</scope>
    <source>
        <tissue evidence="2">Leaf</tissue>
    </source>
</reference>
<proteinExistence type="predicted"/>